<feature type="domain" description="C2H2-type" evidence="9">
    <location>
        <begin position="159"/>
        <end position="192"/>
    </location>
</feature>
<evidence type="ECO:0000256" key="3">
    <source>
        <dbReference type="ARBA" id="ARBA00022771"/>
    </source>
</evidence>
<evidence type="ECO:0000256" key="5">
    <source>
        <dbReference type="ARBA" id="ARBA00023015"/>
    </source>
</evidence>
<dbReference type="Proteomes" id="UP000481858">
    <property type="component" value="Unassembled WGS sequence"/>
</dbReference>
<evidence type="ECO:0000256" key="1">
    <source>
        <dbReference type="ARBA" id="ARBA00004123"/>
    </source>
</evidence>
<dbReference type="InParanoid" id="A0A7C8IJD5"/>
<dbReference type="InterPro" id="IPR013087">
    <property type="entry name" value="Znf_C2H2_type"/>
</dbReference>
<dbReference type="OrthoDB" id="2687452at2759"/>
<evidence type="ECO:0000256" key="7">
    <source>
        <dbReference type="ARBA" id="ARBA00023242"/>
    </source>
</evidence>
<dbReference type="PANTHER" id="PTHR46179:SF13">
    <property type="entry name" value="C2H2-TYPE DOMAIN-CONTAINING PROTEIN"/>
    <property type="match status" value="1"/>
</dbReference>
<accession>A0A7C8IJD5</accession>
<evidence type="ECO:0000256" key="4">
    <source>
        <dbReference type="ARBA" id="ARBA00022833"/>
    </source>
</evidence>
<keyword evidence="6" id="KW-0804">Transcription</keyword>
<evidence type="ECO:0000256" key="8">
    <source>
        <dbReference type="PROSITE-ProRule" id="PRU00042"/>
    </source>
</evidence>
<keyword evidence="5" id="KW-0805">Transcription regulation</keyword>
<keyword evidence="3 8" id="KW-0863">Zinc-finger</keyword>
<protein>
    <recommendedName>
        <fullName evidence="9">C2H2-type domain-containing protein</fullName>
    </recommendedName>
</protein>
<keyword evidence="7" id="KW-0539">Nucleus</keyword>
<evidence type="ECO:0000256" key="2">
    <source>
        <dbReference type="ARBA" id="ARBA00022723"/>
    </source>
</evidence>
<comment type="caution">
    <text evidence="10">The sequence shown here is derived from an EMBL/GenBank/DDBJ whole genome shotgun (WGS) entry which is preliminary data.</text>
</comment>
<dbReference type="InterPro" id="IPR051061">
    <property type="entry name" value="Zinc_finger_trans_reg"/>
</dbReference>
<gene>
    <name evidence="10" type="ORF">GQX73_g8523</name>
</gene>
<dbReference type="GO" id="GO:0008270">
    <property type="term" value="F:zinc ion binding"/>
    <property type="evidence" value="ECO:0007669"/>
    <property type="project" value="UniProtKB-KW"/>
</dbReference>
<evidence type="ECO:0000259" key="9">
    <source>
        <dbReference type="PROSITE" id="PS50157"/>
    </source>
</evidence>
<dbReference type="EMBL" id="WUBL01000127">
    <property type="protein sequence ID" value="KAF2965061.1"/>
    <property type="molecule type" value="Genomic_DNA"/>
</dbReference>
<evidence type="ECO:0000313" key="11">
    <source>
        <dbReference type="Proteomes" id="UP000481858"/>
    </source>
</evidence>
<dbReference type="AlphaFoldDB" id="A0A7C8IJD5"/>
<sequence length="316" mass="36440">MSEYFNNFDFDALMALDNEPFDFDSLEHPVPIGQNETADYCYNATYGFDPGMDFDFNAGFQPGPSFPLLPGATATADQSCKSLLNHQATPHLPDHREVWDDSAVACAECNGTFGGPVELSQHADECQHSSYACFCGVKFARHDTLLRHLNGFTEKGARYECTFCRRHLGKQAFRRRDHLVQHLRGYHNMEQEKINDIVLPSGHSAYYLVARCHHTDCEEYKRRFMKPSDYSKHMRDVHKESDFSCPVSGCERVGAKGYMREKDLMKHLANKHPETPVDSYVRTEPLRYPCAYCGKWLSDFMDCRRHESECWELHHK</sequence>
<keyword evidence="4" id="KW-0862">Zinc</keyword>
<keyword evidence="2" id="KW-0479">Metal-binding</keyword>
<reference evidence="10 11" key="1">
    <citation type="submission" date="2019-12" db="EMBL/GenBank/DDBJ databases">
        <title>Draft genome sequence of the ascomycete Xylaria multiplex DSM 110363.</title>
        <authorList>
            <person name="Buettner E."/>
            <person name="Kellner H."/>
        </authorList>
    </citation>
    <scope>NUCLEOTIDE SEQUENCE [LARGE SCALE GENOMIC DNA]</scope>
    <source>
        <strain evidence="10 11">DSM 110363</strain>
    </source>
</reference>
<keyword evidence="11" id="KW-1185">Reference proteome</keyword>
<name>A0A7C8IJD5_9PEZI</name>
<dbReference type="PANTHER" id="PTHR46179">
    <property type="entry name" value="ZINC FINGER PROTEIN"/>
    <property type="match status" value="1"/>
</dbReference>
<comment type="subcellular location">
    <subcellularLocation>
        <location evidence="1">Nucleus</location>
    </subcellularLocation>
</comment>
<evidence type="ECO:0000313" key="10">
    <source>
        <dbReference type="EMBL" id="KAF2965061.1"/>
    </source>
</evidence>
<dbReference type="PROSITE" id="PS00028">
    <property type="entry name" value="ZINC_FINGER_C2H2_1"/>
    <property type="match status" value="1"/>
</dbReference>
<organism evidence="10 11">
    <name type="scientific">Xylaria multiplex</name>
    <dbReference type="NCBI Taxonomy" id="323545"/>
    <lineage>
        <taxon>Eukaryota</taxon>
        <taxon>Fungi</taxon>
        <taxon>Dikarya</taxon>
        <taxon>Ascomycota</taxon>
        <taxon>Pezizomycotina</taxon>
        <taxon>Sordariomycetes</taxon>
        <taxon>Xylariomycetidae</taxon>
        <taxon>Xylariales</taxon>
        <taxon>Xylariaceae</taxon>
        <taxon>Xylaria</taxon>
    </lineage>
</organism>
<proteinExistence type="predicted"/>
<dbReference type="Gene3D" id="3.30.160.60">
    <property type="entry name" value="Classic Zinc Finger"/>
    <property type="match status" value="2"/>
</dbReference>
<evidence type="ECO:0000256" key="6">
    <source>
        <dbReference type="ARBA" id="ARBA00023163"/>
    </source>
</evidence>
<dbReference type="PROSITE" id="PS50157">
    <property type="entry name" value="ZINC_FINGER_C2H2_2"/>
    <property type="match status" value="1"/>
</dbReference>
<dbReference type="SMART" id="SM00355">
    <property type="entry name" value="ZnF_C2H2"/>
    <property type="match status" value="5"/>
</dbReference>
<dbReference type="GO" id="GO:0006357">
    <property type="term" value="P:regulation of transcription by RNA polymerase II"/>
    <property type="evidence" value="ECO:0007669"/>
    <property type="project" value="TreeGrafter"/>
</dbReference>
<dbReference type="GO" id="GO:0005634">
    <property type="term" value="C:nucleus"/>
    <property type="evidence" value="ECO:0007669"/>
    <property type="project" value="UniProtKB-SubCell"/>
</dbReference>